<keyword evidence="2 3" id="KW-0238">DNA-binding</keyword>
<dbReference type="InterPro" id="IPR003118">
    <property type="entry name" value="Pointed_dom"/>
</dbReference>
<gene>
    <name evidence="7" type="ORF">TTRE_0000025901</name>
</gene>
<name>A0A077Z057_TRITR</name>
<evidence type="ECO:0000313" key="7">
    <source>
        <dbReference type="EMBL" id="CDW52000.1"/>
    </source>
</evidence>
<feature type="region of interest" description="Disordered" evidence="4">
    <location>
        <begin position="344"/>
        <end position="383"/>
    </location>
</feature>
<feature type="compositionally biased region" description="Low complexity" evidence="4">
    <location>
        <begin position="223"/>
        <end position="236"/>
    </location>
</feature>
<dbReference type="InterPro" id="IPR046328">
    <property type="entry name" value="ETS_fam"/>
</dbReference>
<dbReference type="InterPro" id="IPR013761">
    <property type="entry name" value="SAM/pointed_sf"/>
</dbReference>
<dbReference type="STRING" id="36087.A0A077Z057"/>
<reference evidence="7" key="1">
    <citation type="submission" date="2014-01" db="EMBL/GenBank/DDBJ databases">
        <authorList>
            <person name="Aslett M."/>
        </authorList>
    </citation>
    <scope>NUCLEOTIDE SEQUENCE</scope>
</reference>
<evidence type="ECO:0000313" key="8">
    <source>
        <dbReference type="Proteomes" id="UP000030665"/>
    </source>
</evidence>
<dbReference type="SMART" id="SM00251">
    <property type="entry name" value="SAM_PNT"/>
    <property type="match status" value="1"/>
</dbReference>
<dbReference type="Pfam" id="PF00178">
    <property type="entry name" value="Ets"/>
    <property type="match status" value="1"/>
</dbReference>
<dbReference type="GO" id="GO:0005634">
    <property type="term" value="C:nucleus"/>
    <property type="evidence" value="ECO:0007669"/>
    <property type="project" value="UniProtKB-SubCell"/>
</dbReference>
<dbReference type="PANTHER" id="PTHR11849">
    <property type="entry name" value="ETS"/>
    <property type="match status" value="1"/>
</dbReference>
<dbReference type="PROSITE" id="PS51433">
    <property type="entry name" value="PNT"/>
    <property type="match status" value="1"/>
</dbReference>
<evidence type="ECO:0000256" key="4">
    <source>
        <dbReference type="SAM" id="MobiDB-lite"/>
    </source>
</evidence>
<dbReference type="FunFam" id="1.10.10.10:FF:001050">
    <property type="entry name" value="Predicted protein"/>
    <property type="match status" value="1"/>
</dbReference>
<dbReference type="Gene3D" id="1.10.150.50">
    <property type="entry name" value="Transcription Factor, Ets-1"/>
    <property type="match status" value="1"/>
</dbReference>
<dbReference type="OrthoDB" id="10067219at2759"/>
<dbReference type="PROSITE" id="PS00345">
    <property type="entry name" value="ETS_DOMAIN_1"/>
    <property type="match status" value="1"/>
</dbReference>
<evidence type="ECO:0000256" key="3">
    <source>
        <dbReference type="RuleBase" id="RU004019"/>
    </source>
</evidence>
<dbReference type="GO" id="GO:0000981">
    <property type="term" value="F:DNA-binding transcription factor activity, RNA polymerase II-specific"/>
    <property type="evidence" value="ECO:0007669"/>
    <property type="project" value="TreeGrafter"/>
</dbReference>
<dbReference type="PROSITE" id="PS51257">
    <property type="entry name" value="PROKAR_LIPOPROTEIN"/>
    <property type="match status" value="1"/>
</dbReference>
<proteinExistence type="inferred from homology"/>
<reference evidence="7" key="2">
    <citation type="submission" date="2014-03" db="EMBL/GenBank/DDBJ databases">
        <title>The whipworm genome and dual-species transcriptomics of an intimate host-pathogen interaction.</title>
        <authorList>
            <person name="Foth B.J."/>
            <person name="Tsai I.J."/>
            <person name="Reid A.J."/>
            <person name="Bancroft A.J."/>
            <person name="Nichol S."/>
            <person name="Tracey A."/>
            <person name="Holroyd N."/>
            <person name="Cotton J.A."/>
            <person name="Stanley E.J."/>
            <person name="Zarowiecki M."/>
            <person name="Liu J.Z."/>
            <person name="Huckvale T."/>
            <person name="Cooper P.J."/>
            <person name="Grencis R.K."/>
            <person name="Berriman M."/>
        </authorList>
    </citation>
    <scope>NUCLEOTIDE SEQUENCE [LARGE SCALE GENOMIC DNA]</scope>
</reference>
<dbReference type="PRINTS" id="PR00454">
    <property type="entry name" value="ETSDOMAIN"/>
</dbReference>
<feature type="region of interest" description="Disordered" evidence="4">
    <location>
        <begin position="564"/>
        <end position="592"/>
    </location>
</feature>
<feature type="domain" description="ETS" evidence="5">
    <location>
        <begin position="435"/>
        <end position="515"/>
    </location>
</feature>
<dbReference type="PANTHER" id="PTHR11849:SF289">
    <property type="entry name" value="ETS-LIKE PROTEIN POINTED"/>
    <property type="match status" value="1"/>
</dbReference>
<dbReference type="SMART" id="SM00413">
    <property type="entry name" value="ETS"/>
    <property type="match status" value="1"/>
</dbReference>
<organism evidence="7 8">
    <name type="scientific">Trichuris trichiura</name>
    <name type="common">Whipworm</name>
    <name type="synonym">Trichocephalus trichiurus</name>
    <dbReference type="NCBI Taxonomy" id="36087"/>
    <lineage>
        <taxon>Eukaryota</taxon>
        <taxon>Metazoa</taxon>
        <taxon>Ecdysozoa</taxon>
        <taxon>Nematoda</taxon>
        <taxon>Enoplea</taxon>
        <taxon>Dorylaimia</taxon>
        <taxon>Trichinellida</taxon>
        <taxon>Trichuridae</taxon>
        <taxon>Trichuris</taxon>
    </lineage>
</organism>
<dbReference type="GO" id="GO:0043565">
    <property type="term" value="F:sequence-specific DNA binding"/>
    <property type="evidence" value="ECO:0007669"/>
    <property type="project" value="InterPro"/>
</dbReference>
<sequence>MAAVRVNSAQQTLIGSMHRNINGASSSFVSCADFYHHALNPEEALTSGGSCLASRLRRPMQLHDNGIIFTHALPQLPPLTPGTNQKLSEALRSSYSSFDAERAKLNIPKNPVFWSPHQVRQWLFWAIREFSLNGVVIEHYALDGRELCSLTREEFLNRSPPFVGDILWEHLDTMQKDSLKEPDAFCVNEPYFRFGGGTCYLNDAGGGGGGYECDGKGGSPAASSYDDPQSVSDSSSDLHIATAYINESIIHASPNQGAYGQADSSAGPMQQTKNMTDASVFCFRPPAVPPMPAMVAATPTSAPGAQVSPQSNLQPLHTLPEYCWTAACSRSPSAHYQPPPATAYCNSGQPSSASATALQTSAGAQRNSSAASYQRGGYPTAEPPTALVAMHHHHQHPVGMPPTYLSPCATPSDFERQTSSLSPLSLTSYSGSGPIQLWQFLLELLMSRSCKSFISWTGDGWEFKLIDPDEVARRWGVRKNKPKMNYEKLSRGLRYYYDKNIIHKTAGKRYVYRFVCDLTQLLGMTAEEVHQQMGIRGGGGGCDDDAAESIGGVRACMDAVDVSVGQSPGPGGAGEQQAKRWQSPDSMCLELR</sequence>
<protein>
    <submittedName>
        <fullName evidence="7">Protein C ets 2</fullName>
    </submittedName>
</protein>
<dbReference type="PROSITE" id="PS00346">
    <property type="entry name" value="ETS_DOMAIN_2"/>
    <property type="match status" value="1"/>
</dbReference>
<dbReference type="EMBL" id="HG805813">
    <property type="protein sequence ID" value="CDW52000.1"/>
    <property type="molecule type" value="Genomic_DNA"/>
</dbReference>
<keyword evidence="3" id="KW-0539">Nucleus</keyword>
<feature type="compositionally biased region" description="Low complexity" evidence="4">
    <location>
        <begin position="351"/>
        <end position="365"/>
    </location>
</feature>
<comment type="subcellular location">
    <subcellularLocation>
        <location evidence="3">Nucleus</location>
    </subcellularLocation>
</comment>
<comment type="similarity">
    <text evidence="1 3">Belongs to the ETS family.</text>
</comment>
<dbReference type="GO" id="GO:0030154">
    <property type="term" value="P:cell differentiation"/>
    <property type="evidence" value="ECO:0007669"/>
    <property type="project" value="TreeGrafter"/>
</dbReference>
<feature type="region of interest" description="Disordered" evidence="4">
    <location>
        <begin position="216"/>
        <end position="236"/>
    </location>
</feature>
<accession>A0A077Z057</accession>
<feature type="domain" description="PNT" evidence="6">
    <location>
        <begin position="93"/>
        <end position="178"/>
    </location>
</feature>
<dbReference type="FunFam" id="1.10.150.50:FF:000014">
    <property type="entry name" value="Protein c-ets-1 isoform 1"/>
    <property type="match status" value="1"/>
</dbReference>
<dbReference type="AlphaFoldDB" id="A0A077Z057"/>
<evidence type="ECO:0000256" key="2">
    <source>
        <dbReference type="ARBA" id="ARBA00023125"/>
    </source>
</evidence>
<dbReference type="PROSITE" id="PS50061">
    <property type="entry name" value="ETS_DOMAIN_3"/>
    <property type="match status" value="1"/>
</dbReference>
<dbReference type="Proteomes" id="UP000030665">
    <property type="component" value="Unassembled WGS sequence"/>
</dbReference>
<dbReference type="InterPro" id="IPR000418">
    <property type="entry name" value="Ets_dom"/>
</dbReference>
<dbReference type="Pfam" id="PF02198">
    <property type="entry name" value="SAM_PNT"/>
    <property type="match status" value="1"/>
</dbReference>
<dbReference type="InterPro" id="IPR036388">
    <property type="entry name" value="WH-like_DNA-bd_sf"/>
</dbReference>
<dbReference type="InterPro" id="IPR036390">
    <property type="entry name" value="WH_DNA-bd_sf"/>
</dbReference>
<evidence type="ECO:0000256" key="1">
    <source>
        <dbReference type="ARBA" id="ARBA00005562"/>
    </source>
</evidence>
<dbReference type="SUPFAM" id="SSF46785">
    <property type="entry name" value="Winged helix' DNA-binding domain"/>
    <property type="match status" value="1"/>
</dbReference>
<evidence type="ECO:0000259" key="6">
    <source>
        <dbReference type="PROSITE" id="PS51433"/>
    </source>
</evidence>
<dbReference type="SUPFAM" id="SSF47769">
    <property type="entry name" value="SAM/Pointed domain"/>
    <property type="match status" value="1"/>
</dbReference>
<dbReference type="Gene3D" id="1.10.10.10">
    <property type="entry name" value="Winged helix-like DNA-binding domain superfamily/Winged helix DNA-binding domain"/>
    <property type="match status" value="1"/>
</dbReference>
<keyword evidence="8" id="KW-1185">Reference proteome</keyword>
<evidence type="ECO:0000259" key="5">
    <source>
        <dbReference type="PROSITE" id="PS50061"/>
    </source>
</evidence>